<gene>
    <name evidence="1" type="ORF">SAMN04487989_103285</name>
</gene>
<dbReference type="AlphaFoldDB" id="A0A1I5BQ05"/>
<proteinExistence type="predicted"/>
<evidence type="ECO:0000313" key="1">
    <source>
        <dbReference type="EMBL" id="SFN76759.1"/>
    </source>
</evidence>
<accession>A0A1I5BQ05</accession>
<organism evidence="1 2">
    <name type="scientific">Bizionia echini</name>
    <dbReference type="NCBI Taxonomy" id="649333"/>
    <lineage>
        <taxon>Bacteria</taxon>
        <taxon>Pseudomonadati</taxon>
        <taxon>Bacteroidota</taxon>
        <taxon>Flavobacteriia</taxon>
        <taxon>Flavobacteriales</taxon>
        <taxon>Flavobacteriaceae</taxon>
        <taxon>Bizionia</taxon>
    </lineage>
</organism>
<sequence length="168" mass="19793">MELIGRINRRRIYYIQIRNNSEWKSSLPKNDWVVFTIANKEDEELVPPVVKICMDKNVSYTCSAGTLAHWTEQYFDEEITGQALDYEMQTKKEFDYEFSPVTTAHQNFSEGFWFASTLAHDPYNEIDKVVCLDFTHRKVKKHLTVLIDKINNGWLPSDEEIELAEYDN</sequence>
<dbReference type="Proteomes" id="UP000198705">
    <property type="component" value="Unassembled WGS sequence"/>
</dbReference>
<reference evidence="2" key="1">
    <citation type="submission" date="2016-10" db="EMBL/GenBank/DDBJ databases">
        <authorList>
            <person name="Varghese N."/>
            <person name="Submissions S."/>
        </authorList>
    </citation>
    <scope>NUCLEOTIDE SEQUENCE [LARGE SCALE GENOMIC DNA]</scope>
    <source>
        <strain evidence="2">DSM 23925</strain>
    </source>
</reference>
<dbReference type="STRING" id="649333.SAMN04487989_103285"/>
<name>A0A1I5BQ05_9FLAO</name>
<dbReference type="OrthoDB" id="794777at2"/>
<dbReference type="EMBL" id="FOVN01000003">
    <property type="protein sequence ID" value="SFN76759.1"/>
    <property type="molecule type" value="Genomic_DNA"/>
</dbReference>
<keyword evidence="2" id="KW-1185">Reference proteome</keyword>
<evidence type="ECO:0000313" key="2">
    <source>
        <dbReference type="Proteomes" id="UP000198705"/>
    </source>
</evidence>
<protein>
    <submittedName>
        <fullName evidence="1">Uncharacterized protein</fullName>
    </submittedName>
</protein>